<sequence>MQALLDVILPVFIVIGAGYLAGWRKLLTDNAIDGLMGFTQAVAVPCLLFQAMWKLDLGEYFRFDLLFSFYAGAIAGFVVGLLGARWIFGRDWEDSVVIGFCGLFSNSLLIGLPITEQAYGADALNGNYAIIAMHSPLCYAIGITAMEIARARGTELRRLPLTILRSLFRTPMVIGISIGILFNFLSVELPGPVTEALGLITRTALPAALFALGGVLFRYRPEGDLRTILFVCALSLGLHPLITYGLANAFALPTDAFRSAVITASVAPGVNAYVFANLYGRAKRVAASSVLLATGMCILTTWAWLHVLP</sequence>
<feature type="transmembrane region" description="Helical" evidence="8">
    <location>
        <begin position="229"/>
        <end position="251"/>
    </location>
</feature>
<keyword evidence="5 8" id="KW-0812">Transmembrane</keyword>
<accession>A0AAU8AD22</accession>
<dbReference type="AlphaFoldDB" id="A0AAU8AD22"/>
<evidence type="ECO:0000256" key="3">
    <source>
        <dbReference type="ARBA" id="ARBA00022448"/>
    </source>
</evidence>
<evidence type="ECO:0000256" key="1">
    <source>
        <dbReference type="ARBA" id="ARBA00004651"/>
    </source>
</evidence>
<feature type="transmembrane region" description="Helical" evidence="8">
    <location>
        <begin position="35"/>
        <end position="53"/>
    </location>
</feature>
<dbReference type="InterPro" id="IPR038770">
    <property type="entry name" value="Na+/solute_symporter_sf"/>
</dbReference>
<dbReference type="Pfam" id="PF03547">
    <property type="entry name" value="Mem_trans"/>
    <property type="match status" value="1"/>
</dbReference>
<dbReference type="PANTHER" id="PTHR36838:SF3">
    <property type="entry name" value="TRANSPORTER AUXIN EFFLUX CARRIER EC FAMILY"/>
    <property type="match status" value="1"/>
</dbReference>
<keyword evidence="3" id="KW-0813">Transport</keyword>
<keyword evidence="7 8" id="KW-0472">Membrane</keyword>
<dbReference type="Gene3D" id="1.20.1530.20">
    <property type="match status" value="1"/>
</dbReference>
<dbReference type="GO" id="GO:0055085">
    <property type="term" value="P:transmembrane transport"/>
    <property type="evidence" value="ECO:0007669"/>
    <property type="project" value="InterPro"/>
</dbReference>
<comment type="similarity">
    <text evidence="2">Belongs to the auxin efflux carrier (TC 2.A.69) family.</text>
</comment>
<evidence type="ECO:0000256" key="2">
    <source>
        <dbReference type="ARBA" id="ARBA00010145"/>
    </source>
</evidence>
<evidence type="ECO:0000256" key="7">
    <source>
        <dbReference type="ARBA" id="ARBA00023136"/>
    </source>
</evidence>
<comment type="subcellular location">
    <subcellularLocation>
        <location evidence="1">Cell membrane</location>
        <topology evidence="1">Multi-pass membrane protein</topology>
    </subcellularLocation>
</comment>
<evidence type="ECO:0000256" key="4">
    <source>
        <dbReference type="ARBA" id="ARBA00022475"/>
    </source>
</evidence>
<dbReference type="RefSeq" id="WP_353471624.1">
    <property type="nucleotide sequence ID" value="NZ_CP123384.1"/>
</dbReference>
<dbReference type="GO" id="GO:0005886">
    <property type="term" value="C:plasma membrane"/>
    <property type="evidence" value="ECO:0007669"/>
    <property type="project" value="UniProtKB-SubCell"/>
</dbReference>
<feature type="transmembrane region" description="Helical" evidence="8">
    <location>
        <begin position="65"/>
        <end position="84"/>
    </location>
</feature>
<dbReference type="InterPro" id="IPR004776">
    <property type="entry name" value="Mem_transp_PIN-like"/>
</dbReference>
<keyword evidence="4" id="KW-1003">Cell membrane</keyword>
<evidence type="ECO:0000256" key="5">
    <source>
        <dbReference type="ARBA" id="ARBA00022692"/>
    </source>
</evidence>
<feature type="transmembrane region" description="Helical" evidence="8">
    <location>
        <begin position="167"/>
        <end position="187"/>
    </location>
</feature>
<feature type="transmembrane region" description="Helical" evidence="8">
    <location>
        <begin position="257"/>
        <end position="278"/>
    </location>
</feature>
<feature type="transmembrane region" description="Helical" evidence="8">
    <location>
        <begin position="126"/>
        <end position="146"/>
    </location>
</feature>
<feature type="transmembrane region" description="Helical" evidence="8">
    <location>
        <begin position="6"/>
        <end position="23"/>
    </location>
</feature>
<feature type="transmembrane region" description="Helical" evidence="8">
    <location>
        <begin position="285"/>
        <end position="305"/>
    </location>
</feature>
<dbReference type="EMBL" id="CP123384">
    <property type="protein sequence ID" value="XCC92795.1"/>
    <property type="molecule type" value="Genomic_DNA"/>
</dbReference>
<reference evidence="9" key="1">
    <citation type="submission" date="2023-02" db="EMBL/GenBank/DDBJ databases">
        <title>Description and genomic characterization of Salipiger bruguierae sp. nov., isolated from the sediment of mangrove plant Bruguiera sexangula.</title>
        <authorList>
            <person name="Long M."/>
        </authorList>
    </citation>
    <scope>NUCLEOTIDE SEQUENCE</scope>
    <source>
        <strain evidence="9">H15</strain>
    </source>
</reference>
<keyword evidence="6 8" id="KW-1133">Transmembrane helix</keyword>
<dbReference type="PANTHER" id="PTHR36838">
    <property type="entry name" value="AUXIN EFFLUX CARRIER FAMILY PROTEIN"/>
    <property type="match status" value="1"/>
</dbReference>
<feature type="transmembrane region" description="Helical" evidence="8">
    <location>
        <begin position="96"/>
        <end position="114"/>
    </location>
</feature>
<proteinExistence type="inferred from homology"/>
<evidence type="ECO:0000256" key="6">
    <source>
        <dbReference type="ARBA" id="ARBA00022989"/>
    </source>
</evidence>
<evidence type="ECO:0000256" key="8">
    <source>
        <dbReference type="SAM" id="Phobius"/>
    </source>
</evidence>
<name>A0AAU8AD22_9RHOB</name>
<organism evidence="9">
    <name type="scientific">Alloyangia sp. H15</name>
    <dbReference type="NCBI Taxonomy" id="3029062"/>
    <lineage>
        <taxon>Bacteria</taxon>
        <taxon>Pseudomonadati</taxon>
        <taxon>Pseudomonadota</taxon>
        <taxon>Alphaproteobacteria</taxon>
        <taxon>Rhodobacterales</taxon>
        <taxon>Roseobacteraceae</taxon>
        <taxon>Alloyangia</taxon>
    </lineage>
</organism>
<protein>
    <submittedName>
        <fullName evidence="9">AEC family transporter</fullName>
    </submittedName>
</protein>
<feature type="transmembrane region" description="Helical" evidence="8">
    <location>
        <begin position="199"/>
        <end position="217"/>
    </location>
</feature>
<evidence type="ECO:0000313" key="9">
    <source>
        <dbReference type="EMBL" id="XCC92795.1"/>
    </source>
</evidence>
<gene>
    <name evidence="9" type="ORF">PVT71_09925</name>
</gene>